<comment type="caution">
    <text evidence="1">The sequence shown here is derived from an EMBL/GenBank/DDBJ whole genome shotgun (WGS) entry which is preliminary data.</text>
</comment>
<keyword evidence="1" id="KW-0436">Ligase</keyword>
<protein>
    <submittedName>
        <fullName evidence="1">Methionine--tRNA ligase 2</fullName>
    </submittedName>
</protein>
<accession>A0ACB5R782</accession>
<evidence type="ECO:0000313" key="2">
    <source>
        <dbReference type="Proteomes" id="UP001058074"/>
    </source>
</evidence>
<name>A0ACB5R782_9CLOT</name>
<gene>
    <name evidence="1" type="primary">metG2</name>
    <name evidence="1" type="ORF">rsdtw13_02750</name>
</gene>
<evidence type="ECO:0000313" key="1">
    <source>
        <dbReference type="EMBL" id="GKX65017.1"/>
    </source>
</evidence>
<keyword evidence="2" id="KW-1185">Reference proteome</keyword>
<proteinExistence type="predicted"/>
<organism evidence="1 2">
    <name type="scientific">Inconstantimicrobium mannanitabidum</name>
    <dbReference type="NCBI Taxonomy" id="1604901"/>
    <lineage>
        <taxon>Bacteria</taxon>
        <taxon>Bacillati</taxon>
        <taxon>Bacillota</taxon>
        <taxon>Clostridia</taxon>
        <taxon>Eubacteriales</taxon>
        <taxon>Clostridiaceae</taxon>
        <taxon>Inconstantimicrobium</taxon>
    </lineage>
</organism>
<reference evidence="1" key="1">
    <citation type="journal article" date="2025" name="Int. J. Syst. Evol. Microbiol.">
        <title>Inconstantimicrobium mannanitabidum sp. nov., a novel member of the family Clostridiaceae isolated from anoxic soil under the treatment of reductive soil disinfestation.</title>
        <authorList>
            <person name="Ueki A."/>
            <person name="Tonouchi A."/>
            <person name="Honma S."/>
            <person name="Kaku N."/>
            <person name="Ueki K."/>
        </authorList>
    </citation>
    <scope>NUCLEOTIDE SEQUENCE</scope>
    <source>
        <strain evidence="1">TW13</strain>
    </source>
</reference>
<dbReference type="EMBL" id="BROD01000001">
    <property type="protein sequence ID" value="GKX65017.1"/>
    <property type="molecule type" value="Genomic_DNA"/>
</dbReference>
<dbReference type="Proteomes" id="UP001058074">
    <property type="component" value="Unassembled WGS sequence"/>
</dbReference>
<sequence>MNILIGGAWPYANGSLHIGHLAALLPGDVIARYYRAKGDNVLYVSGSDCHGTPISIRAKNENKSPKSIADKYHAEFKACFDKLNFSYDCYTRTDDEHHKNEVRRILKELSDNGLIYENKVEQLYCEHCNQFLPDRYVEGVCPHCGSIARGDQCDNCSSLLDPLELSDRRCKLCGNEPVVKEGKQLYFALSKFEDELREHVEKSKGKWRVNAINNTERYIKEGLIDRAVSRDLPLGIDIPIEGFEDKKVYVWIDAVLGYYTVSKKWGEENNKSWEDFWNEESVSYYIHGKDNIPFHSIILPALLSGIGCKKKPDRIISSEYVTLEGRKISTSNNWAVWVPYLIEKYNSDLLRYFFIANAPEKRDADFSWREFIKNNNGELLGAYGNLVNRTLAFSKKYFDNKVPEGNVEEDIKVNIENLYKSVGEDVEEGNLKIAIDNIFSFIRNINKYFDEKAPWIGIRNNIDECKNTIYNCCFAIINIANILESFLPETSGKVKQWLGCNENKWSIIDLDGSTEIGDFSVLFERLDTKLIDEELEKLKR</sequence>